<feature type="signal peptide" evidence="1">
    <location>
        <begin position="1"/>
        <end position="19"/>
    </location>
</feature>
<dbReference type="EMBL" id="MCGE01000018">
    <property type="protein sequence ID" value="ORZ12823.1"/>
    <property type="molecule type" value="Genomic_DNA"/>
</dbReference>
<evidence type="ECO:0000256" key="1">
    <source>
        <dbReference type="SAM" id="SignalP"/>
    </source>
</evidence>
<keyword evidence="1" id="KW-0732">Signal</keyword>
<sequence>MMMMIFYYLAMILSMLTMCLVWRQNCINHFSLSLTFWNIRLSTKLDHWDKWVVEYIVTWRTKAAHQQRTDQRIYIYLLQTHHLYILFYFLRGSIFLSFPFWDVYFG</sequence>
<proteinExistence type="predicted"/>
<reference evidence="2 3" key="1">
    <citation type="submission" date="2016-07" db="EMBL/GenBank/DDBJ databases">
        <title>Pervasive Adenine N6-methylation of Active Genes in Fungi.</title>
        <authorList>
            <consortium name="DOE Joint Genome Institute"/>
            <person name="Mondo S.J."/>
            <person name="Dannebaum R.O."/>
            <person name="Kuo R.C."/>
            <person name="Labutti K."/>
            <person name="Haridas S."/>
            <person name="Kuo A."/>
            <person name="Salamov A."/>
            <person name="Ahrendt S.R."/>
            <person name="Lipzen A."/>
            <person name="Sullivan W."/>
            <person name="Andreopoulos W.B."/>
            <person name="Clum A."/>
            <person name="Lindquist E."/>
            <person name="Daum C."/>
            <person name="Ramamoorthy G.K."/>
            <person name="Gryganskyi A."/>
            <person name="Culley D."/>
            <person name="Magnuson J.K."/>
            <person name="James T.Y."/>
            <person name="O'Malley M.A."/>
            <person name="Stajich J.E."/>
            <person name="Spatafora J.W."/>
            <person name="Visel A."/>
            <person name="Grigoriev I.V."/>
        </authorList>
    </citation>
    <scope>NUCLEOTIDE SEQUENCE [LARGE SCALE GENOMIC DNA]</scope>
    <source>
        <strain evidence="2 3">NRRL 1336</strain>
    </source>
</reference>
<name>A0A1X2IAP7_9FUNG</name>
<dbReference type="Proteomes" id="UP000193560">
    <property type="component" value="Unassembled WGS sequence"/>
</dbReference>
<gene>
    <name evidence="2" type="ORF">BCR42DRAFT_420040</name>
</gene>
<organism evidence="2 3">
    <name type="scientific">Absidia repens</name>
    <dbReference type="NCBI Taxonomy" id="90262"/>
    <lineage>
        <taxon>Eukaryota</taxon>
        <taxon>Fungi</taxon>
        <taxon>Fungi incertae sedis</taxon>
        <taxon>Mucoromycota</taxon>
        <taxon>Mucoromycotina</taxon>
        <taxon>Mucoromycetes</taxon>
        <taxon>Mucorales</taxon>
        <taxon>Cunninghamellaceae</taxon>
        <taxon>Absidia</taxon>
    </lineage>
</organism>
<feature type="chain" id="PRO_5012394477" description="Secreted protein" evidence="1">
    <location>
        <begin position="20"/>
        <end position="106"/>
    </location>
</feature>
<keyword evidence="3" id="KW-1185">Reference proteome</keyword>
<protein>
    <recommendedName>
        <fullName evidence="4">Secreted protein</fullName>
    </recommendedName>
</protein>
<comment type="caution">
    <text evidence="2">The sequence shown here is derived from an EMBL/GenBank/DDBJ whole genome shotgun (WGS) entry which is preliminary data.</text>
</comment>
<evidence type="ECO:0000313" key="2">
    <source>
        <dbReference type="EMBL" id="ORZ12823.1"/>
    </source>
</evidence>
<accession>A0A1X2IAP7</accession>
<evidence type="ECO:0008006" key="4">
    <source>
        <dbReference type="Google" id="ProtNLM"/>
    </source>
</evidence>
<evidence type="ECO:0000313" key="3">
    <source>
        <dbReference type="Proteomes" id="UP000193560"/>
    </source>
</evidence>
<dbReference type="AlphaFoldDB" id="A0A1X2IAP7"/>